<evidence type="ECO:0000313" key="3">
    <source>
        <dbReference type="EMBL" id="MBU5672666.1"/>
    </source>
</evidence>
<organism evidence="3 4">
    <name type="scientific">Paenibacillus brevis</name>
    <dbReference type="NCBI Taxonomy" id="2841508"/>
    <lineage>
        <taxon>Bacteria</taxon>
        <taxon>Bacillati</taxon>
        <taxon>Bacillota</taxon>
        <taxon>Bacilli</taxon>
        <taxon>Bacillales</taxon>
        <taxon>Paenibacillaceae</taxon>
        <taxon>Paenibacillus</taxon>
    </lineage>
</organism>
<dbReference type="Proteomes" id="UP000743001">
    <property type="component" value="Unassembled WGS sequence"/>
</dbReference>
<dbReference type="RefSeq" id="WP_216479251.1">
    <property type="nucleotide sequence ID" value="NZ_JAHLQJ010000010.1"/>
</dbReference>
<sequence>MKPRYFEGTALYSITKRKRSVHIKAKSIEEAKEQLLIDGYLEPIDIKEVPLEAPSERQLEYARGVGISFPDDIDGYDLSALLSRYEKNDKYDPDPGLVDFADARNIEHSPYIGKKSMYNKVFDALELRDKIAFFTFCVYRYLSDDRHSNLDTSPLKEKFYSFADSQLKNSSFINSMNKYTGESLRYFGKMVIENEGDWETEVYGGSTTTIAYKQTAEYLSSEFGISKTKTARLPAQKASTPNDQLRSYAHSSTQHYSDHRASSNDTDDIQSTHRYGKKVNWIGIAILIILCVILIKVLMS</sequence>
<dbReference type="EMBL" id="JAHLQJ010000010">
    <property type="protein sequence ID" value="MBU5672666.1"/>
    <property type="molecule type" value="Genomic_DNA"/>
</dbReference>
<keyword evidence="2" id="KW-0472">Membrane</keyword>
<feature type="region of interest" description="Disordered" evidence="1">
    <location>
        <begin position="232"/>
        <end position="269"/>
    </location>
</feature>
<name>A0ABS6FR52_9BACL</name>
<gene>
    <name evidence="3" type="ORF">KQJ23_12590</name>
</gene>
<reference evidence="3 4" key="1">
    <citation type="submission" date="2021-06" db="EMBL/GenBank/DDBJ databases">
        <authorList>
            <person name="Sun Q."/>
            <person name="Li D."/>
        </authorList>
    </citation>
    <scope>NUCLEOTIDE SEQUENCE [LARGE SCALE GENOMIC DNA]</scope>
    <source>
        <strain evidence="3 4">MSJ-6</strain>
    </source>
</reference>
<keyword evidence="2" id="KW-0812">Transmembrane</keyword>
<feature type="transmembrane region" description="Helical" evidence="2">
    <location>
        <begin position="279"/>
        <end position="299"/>
    </location>
</feature>
<feature type="compositionally biased region" description="Polar residues" evidence="1">
    <location>
        <begin position="237"/>
        <end position="255"/>
    </location>
</feature>
<accession>A0ABS6FR52</accession>
<evidence type="ECO:0000256" key="2">
    <source>
        <dbReference type="SAM" id="Phobius"/>
    </source>
</evidence>
<keyword evidence="2" id="KW-1133">Transmembrane helix</keyword>
<evidence type="ECO:0000256" key="1">
    <source>
        <dbReference type="SAM" id="MobiDB-lite"/>
    </source>
</evidence>
<proteinExistence type="predicted"/>
<keyword evidence="4" id="KW-1185">Reference proteome</keyword>
<protein>
    <submittedName>
        <fullName evidence="3">Uncharacterized protein</fullName>
    </submittedName>
</protein>
<evidence type="ECO:0000313" key="4">
    <source>
        <dbReference type="Proteomes" id="UP000743001"/>
    </source>
</evidence>
<comment type="caution">
    <text evidence="3">The sequence shown here is derived from an EMBL/GenBank/DDBJ whole genome shotgun (WGS) entry which is preliminary data.</text>
</comment>